<name>A0A226DFV4_FOLCA</name>
<evidence type="ECO:0008006" key="4">
    <source>
        <dbReference type="Google" id="ProtNLM"/>
    </source>
</evidence>
<gene>
    <name evidence="2" type="ORF">Fcan01_20744</name>
</gene>
<dbReference type="AlphaFoldDB" id="A0A226DFV4"/>
<comment type="caution">
    <text evidence="2">The sequence shown here is derived from an EMBL/GenBank/DDBJ whole genome shotgun (WGS) entry which is preliminary data.</text>
</comment>
<proteinExistence type="predicted"/>
<evidence type="ECO:0000313" key="3">
    <source>
        <dbReference type="Proteomes" id="UP000198287"/>
    </source>
</evidence>
<evidence type="ECO:0000256" key="1">
    <source>
        <dbReference type="SAM" id="SignalP"/>
    </source>
</evidence>
<feature type="signal peptide" evidence="1">
    <location>
        <begin position="1"/>
        <end position="19"/>
    </location>
</feature>
<feature type="chain" id="PRO_5013279734" description="Protein quiver" evidence="1">
    <location>
        <begin position="20"/>
        <end position="155"/>
    </location>
</feature>
<evidence type="ECO:0000313" key="2">
    <source>
        <dbReference type="EMBL" id="OXA44422.1"/>
    </source>
</evidence>
<reference evidence="2 3" key="1">
    <citation type="submission" date="2015-12" db="EMBL/GenBank/DDBJ databases">
        <title>The genome of Folsomia candida.</title>
        <authorList>
            <person name="Faddeeva A."/>
            <person name="Derks M.F."/>
            <person name="Anvar Y."/>
            <person name="Smit S."/>
            <person name="Van Straalen N."/>
            <person name="Roelofs D."/>
        </authorList>
    </citation>
    <scope>NUCLEOTIDE SEQUENCE [LARGE SCALE GENOMIC DNA]</scope>
    <source>
        <strain evidence="2 3">VU population</strain>
        <tissue evidence="2">Whole body</tissue>
    </source>
</reference>
<protein>
    <recommendedName>
        <fullName evidence="4">Protein quiver</fullName>
    </recommendedName>
</protein>
<dbReference type="Proteomes" id="UP000198287">
    <property type="component" value="Unassembled WGS sequence"/>
</dbReference>
<accession>A0A226DFV4</accession>
<keyword evidence="1" id="KW-0732">Signal</keyword>
<dbReference type="EMBL" id="LNIX01000019">
    <property type="protein sequence ID" value="OXA44422.1"/>
    <property type="molecule type" value="Genomic_DNA"/>
</dbReference>
<sequence>MKLLAGILFVAFVTDQSTGLKCYTCEKGVLTNGTMLNWTDFGNCDDFHKVSDAERKRSFSVDCPPESKGCWQSVSEGLPFSGGKLNTELYSCHHSGLHDNQREELIFGQCVNLKRNGIDSVKACLCRGDYCLVKSGIHLQLKNSKKDKVHELNKK</sequence>
<organism evidence="2 3">
    <name type="scientific">Folsomia candida</name>
    <name type="common">Springtail</name>
    <dbReference type="NCBI Taxonomy" id="158441"/>
    <lineage>
        <taxon>Eukaryota</taxon>
        <taxon>Metazoa</taxon>
        <taxon>Ecdysozoa</taxon>
        <taxon>Arthropoda</taxon>
        <taxon>Hexapoda</taxon>
        <taxon>Collembola</taxon>
        <taxon>Entomobryomorpha</taxon>
        <taxon>Isotomoidea</taxon>
        <taxon>Isotomidae</taxon>
        <taxon>Proisotominae</taxon>
        <taxon>Folsomia</taxon>
    </lineage>
</organism>
<keyword evidence="3" id="KW-1185">Reference proteome</keyword>